<dbReference type="KEGG" id="pacr:FXN63_02530"/>
<keyword evidence="2" id="KW-1185">Reference proteome</keyword>
<protein>
    <submittedName>
        <fullName evidence="1">DUF484 family protein</fullName>
    </submittedName>
</protein>
<dbReference type="PANTHER" id="PTHR38765">
    <property type="entry name" value="DUF484 DOMAIN-CONTAINING PROTEIN"/>
    <property type="match status" value="1"/>
</dbReference>
<organism evidence="1 2">
    <name type="scientific">Pigmentiphaga aceris</name>
    <dbReference type="NCBI Taxonomy" id="1940612"/>
    <lineage>
        <taxon>Bacteria</taxon>
        <taxon>Pseudomonadati</taxon>
        <taxon>Pseudomonadota</taxon>
        <taxon>Betaproteobacteria</taxon>
        <taxon>Burkholderiales</taxon>
        <taxon>Alcaligenaceae</taxon>
        <taxon>Pigmentiphaga</taxon>
    </lineage>
</organism>
<dbReference type="AlphaFoldDB" id="A0A5C0AVY4"/>
<accession>A0A5C0AVY4</accession>
<gene>
    <name evidence="1" type="ORF">FXN63_02530</name>
</gene>
<evidence type="ECO:0000313" key="2">
    <source>
        <dbReference type="Proteomes" id="UP000325161"/>
    </source>
</evidence>
<name>A0A5C0AVY4_9BURK</name>
<evidence type="ECO:0000313" key="1">
    <source>
        <dbReference type="EMBL" id="QEI04841.1"/>
    </source>
</evidence>
<dbReference type="RefSeq" id="WP_148812543.1">
    <property type="nucleotide sequence ID" value="NZ_CP043046.1"/>
</dbReference>
<dbReference type="Proteomes" id="UP000325161">
    <property type="component" value="Chromosome"/>
</dbReference>
<dbReference type="InterPro" id="IPR029016">
    <property type="entry name" value="GAF-like_dom_sf"/>
</dbReference>
<reference evidence="1 2" key="1">
    <citation type="submission" date="2019-08" db="EMBL/GenBank/DDBJ databases">
        <title>Amphibian skin-associated Pigmentiphaga: genome sequence and occurrence across geography and hosts.</title>
        <authorList>
            <person name="Bletz M.C."/>
            <person name="Bunk B."/>
            <person name="Sproeer C."/>
            <person name="Biwer P."/>
            <person name="Reiter S."/>
            <person name="Rabemananjara F.C.E."/>
            <person name="Schulz S."/>
            <person name="Overmann J."/>
            <person name="Vences M."/>
        </authorList>
    </citation>
    <scope>NUCLEOTIDE SEQUENCE [LARGE SCALE GENOMIC DNA]</scope>
    <source>
        <strain evidence="1 2">Mada1488</strain>
    </source>
</reference>
<dbReference type="EMBL" id="CP043046">
    <property type="protein sequence ID" value="QEI04841.1"/>
    <property type="molecule type" value="Genomic_DNA"/>
</dbReference>
<sequence>MNAHDVAQYLQENPEFFERHADLFASLRVPSPHGGSAVSLAERQVGGLRDRLRASDARLMELVRNARENEIISENMFFWLRGLLIERDPLRLPDMLTKTLASSFTVPDVALRLWGVDNAPAEAVESGWAQPVPDDVRSFVNSLMAPYCGLNSGFAVAGWLSEHVRSMALIPLRVGVAPQAFGLLVLGSPDPERFAPSLGTGFLARIGELSSASLSRLLPR</sequence>
<dbReference type="PANTHER" id="PTHR38765:SF1">
    <property type="entry name" value="DUF484 DOMAIN-CONTAINING PROTEIN"/>
    <property type="match status" value="1"/>
</dbReference>
<proteinExistence type="predicted"/>
<dbReference type="Gene3D" id="3.30.450.40">
    <property type="match status" value="1"/>
</dbReference>
<dbReference type="OrthoDB" id="8525200at2"/>
<dbReference type="Pfam" id="PF04340">
    <property type="entry name" value="DUF484"/>
    <property type="match status" value="1"/>
</dbReference>
<dbReference type="InterPro" id="IPR007435">
    <property type="entry name" value="DUF484"/>
</dbReference>